<reference evidence="3 4" key="1">
    <citation type="journal article" date="2016" name="Nat. Commun.">
        <title>Extremotolerant tardigrade genome and improved radiotolerance of human cultured cells by tardigrade-unique protein.</title>
        <authorList>
            <person name="Hashimoto T."/>
            <person name="Horikawa D.D."/>
            <person name="Saito Y."/>
            <person name="Kuwahara H."/>
            <person name="Kozuka-Hata H."/>
            <person name="Shin-I T."/>
            <person name="Minakuchi Y."/>
            <person name="Ohishi K."/>
            <person name="Motoyama A."/>
            <person name="Aizu T."/>
            <person name="Enomoto A."/>
            <person name="Kondo K."/>
            <person name="Tanaka S."/>
            <person name="Hara Y."/>
            <person name="Koshikawa S."/>
            <person name="Sagara H."/>
            <person name="Miura T."/>
            <person name="Yokobori S."/>
            <person name="Miyagawa K."/>
            <person name="Suzuki Y."/>
            <person name="Kubo T."/>
            <person name="Oyama M."/>
            <person name="Kohara Y."/>
            <person name="Fujiyama A."/>
            <person name="Arakawa K."/>
            <person name="Katayama T."/>
            <person name="Toyoda A."/>
            <person name="Kunieda T."/>
        </authorList>
    </citation>
    <scope>NUCLEOTIDE SEQUENCE [LARGE SCALE GENOMIC DNA]</scope>
    <source>
        <strain evidence="3 4">YOKOZUNA-1</strain>
    </source>
</reference>
<dbReference type="OrthoDB" id="6416122at2759"/>
<evidence type="ECO:0000256" key="1">
    <source>
        <dbReference type="SAM" id="MobiDB-lite"/>
    </source>
</evidence>
<dbReference type="EMBL" id="BDGG01000005">
    <property type="protein sequence ID" value="GAU99143.1"/>
    <property type="molecule type" value="Genomic_DNA"/>
</dbReference>
<dbReference type="STRING" id="947166.A0A1D1VJP9"/>
<keyword evidence="4" id="KW-1185">Reference proteome</keyword>
<evidence type="ECO:0000313" key="4">
    <source>
        <dbReference type="Proteomes" id="UP000186922"/>
    </source>
</evidence>
<keyword evidence="2" id="KW-0812">Transmembrane</keyword>
<proteinExistence type="predicted"/>
<keyword evidence="2" id="KW-0472">Membrane</keyword>
<evidence type="ECO:0008006" key="5">
    <source>
        <dbReference type="Google" id="ProtNLM"/>
    </source>
</evidence>
<feature type="compositionally biased region" description="Basic and acidic residues" evidence="1">
    <location>
        <begin position="100"/>
        <end position="116"/>
    </location>
</feature>
<evidence type="ECO:0000256" key="2">
    <source>
        <dbReference type="SAM" id="Phobius"/>
    </source>
</evidence>
<feature type="transmembrane region" description="Helical" evidence="2">
    <location>
        <begin position="289"/>
        <end position="311"/>
    </location>
</feature>
<feature type="transmembrane region" description="Helical" evidence="2">
    <location>
        <begin position="356"/>
        <end position="373"/>
    </location>
</feature>
<keyword evidence="2" id="KW-1133">Transmembrane helix</keyword>
<name>A0A1D1VJP9_RAMVA</name>
<comment type="caution">
    <text evidence="3">The sequence shown here is derived from an EMBL/GenBank/DDBJ whole genome shotgun (WGS) entry which is preliminary data.</text>
</comment>
<gene>
    <name evidence="3" type="primary">RvY_10185-1</name>
    <name evidence="3" type="synonym">RvY_10185.1</name>
    <name evidence="3" type="ORF">RvY_10185</name>
</gene>
<dbReference type="GO" id="GO:0016020">
    <property type="term" value="C:membrane"/>
    <property type="evidence" value="ECO:0007669"/>
    <property type="project" value="TreeGrafter"/>
</dbReference>
<dbReference type="PANTHER" id="PTHR20952">
    <property type="entry name" value="ADP-RIBOSYLATION-LIKE FACTOR 6-INTERACTING PROTEIN"/>
    <property type="match status" value="1"/>
</dbReference>
<sequence length="428" mass="46608">MAEARFSLSKDYGMDEKLIDSTFVGSSHPAGSQNEGAVFTPTGRHLLDSTLFDNGAPSEVLVPHKTDTPKFEIDTYPHAHPQGTSGSPTVAGGRRGSVTEVHDSVDARGGSDDGRSAGETSRFESQTTTRVRDDMPSDSGNQNAKGSSGGSFEEDNSRRFPSAPADIPANNFNPNDDTFYNGNNVSFAFSERPGLNITSSTDVFEASTLPGGSDTFSAQIQTPAKQPARKSFADKHKDLKNYLVAWRPLVVMLMDVLHWKRPWHPAVLIGTNTVVFVTIWSMNLSILSLFSLVGILVTAADFAIPLVAPALINTEQWSTSDDKRLDEACNWILAVQNYFTYLWVFGQTLRKDMPRATSMGLALIFLSIAWFFAKVNNTVFLHLLTTFLLLAPGMHKAGALKAAGDLIGNLKTRLITSRTDITAGRKTK</sequence>
<dbReference type="InterPro" id="IPR052114">
    <property type="entry name" value="ER_autophagy_membrane_reg"/>
</dbReference>
<dbReference type="PANTHER" id="PTHR20952:SF0">
    <property type="entry name" value="ADP-RIBOSYLATION FACTOR-LIKE PROTEIN 6-INTERACTING PROTEIN 1"/>
    <property type="match status" value="1"/>
</dbReference>
<dbReference type="AlphaFoldDB" id="A0A1D1VJP9"/>
<feature type="transmembrane region" description="Helical" evidence="2">
    <location>
        <begin position="331"/>
        <end position="349"/>
    </location>
</feature>
<accession>A0A1D1VJP9</accession>
<protein>
    <recommendedName>
        <fullName evidence="5">Reticulon domain-containing protein</fullName>
    </recommendedName>
</protein>
<dbReference type="Proteomes" id="UP000186922">
    <property type="component" value="Unassembled WGS sequence"/>
</dbReference>
<organism evidence="3 4">
    <name type="scientific">Ramazzottius varieornatus</name>
    <name type="common">Water bear</name>
    <name type="synonym">Tardigrade</name>
    <dbReference type="NCBI Taxonomy" id="947166"/>
    <lineage>
        <taxon>Eukaryota</taxon>
        <taxon>Metazoa</taxon>
        <taxon>Ecdysozoa</taxon>
        <taxon>Tardigrada</taxon>
        <taxon>Eutardigrada</taxon>
        <taxon>Parachela</taxon>
        <taxon>Hypsibioidea</taxon>
        <taxon>Ramazzottiidae</taxon>
        <taxon>Ramazzottius</taxon>
    </lineage>
</organism>
<evidence type="ECO:0000313" key="3">
    <source>
        <dbReference type="EMBL" id="GAU99143.1"/>
    </source>
</evidence>
<feature type="region of interest" description="Disordered" evidence="1">
    <location>
        <begin position="69"/>
        <end position="175"/>
    </location>
</feature>
<feature type="transmembrane region" description="Helical" evidence="2">
    <location>
        <begin position="263"/>
        <end position="282"/>
    </location>
</feature>